<dbReference type="InterPro" id="IPR036291">
    <property type="entry name" value="NAD(P)-bd_dom_sf"/>
</dbReference>
<evidence type="ECO:0000313" key="7">
    <source>
        <dbReference type="Proteomes" id="UP000092177"/>
    </source>
</evidence>
<evidence type="ECO:0000313" key="4">
    <source>
        <dbReference type="EMBL" id="CCF33719.1"/>
    </source>
</evidence>
<evidence type="ECO:0000313" key="5">
    <source>
        <dbReference type="EMBL" id="OBR03035.1"/>
    </source>
</evidence>
<evidence type="ECO:0000313" key="6">
    <source>
        <dbReference type="Proteomes" id="UP000007174"/>
    </source>
</evidence>
<dbReference type="STRING" id="759273.H1V0G8"/>
<dbReference type="OrthoDB" id="191139at2759"/>
<name>H1V0G8_COLHI</name>
<evidence type="ECO:0000256" key="2">
    <source>
        <dbReference type="ARBA" id="ARBA00022857"/>
    </source>
</evidence>
<dbReference type="PANTHER" id="PTHR24320">
    <property type="entry name" value="RETINOL DEHYDROGENASE"/>
    <property type="match status" value="1"/>
</dbReference>
<comment type="similarity">
    <text evidence="1">Belongs to the short-chain dehydrogenases/reductases (SDR) family.</text>
</comment>
<reference evidence="5" key="3">
    <citation type="submission" date="2016-02" db="EMBL/GenBank/DDBJ databases">
        <title>Resequencing and annotation of the Colletotrichum higginsianum genome.</title>
        <authorList>
            <person name="O'Connell R."/>
            <person name="Zambounis A."/>
            <person name="Thon M."/>
            <person name="Dallery J.-F."/>
        </authorList>
    </citation>
    <scope>NUCLEOTIDE SEQUENCE [LARGE SCALE GENOMIC DNA]</scope>
    <source>
        <strain evidence="5">IMI 349063</strain>
    </source>
</reference>
<dbReference type="Gene3D" id="3.40.50.720">
    <property type="entry name" value="NAD(P)-binding Rossmann-like Domain"/>
    <property type="match status" value="1"/>
</dbReference>
<dbReference type="GO" id="GO:0016491">
    <property type="term" value="F:oxidoreductase activity"/>
    <property type="evidence" value="ECO:0007669"/>
    <property type="project" value="UniProtKB-KW"/>
</dbReference>
<dbReference type="EMBL" id="LTAN01000010">
    <property type="protein sequence ID" value="OBR03035.1"/>
    <property type="molecule type" value="Genomic_DNA"/>
</dbReference>
<dbReference type="VEuPathDB" id="FungiDB:CH63R_14261"/>
<reference evidence="4" key="1">
    <citation type="submission" date="2011-12" db="EMBL/GenBank/DDBJ databases">
        <title>The genome sequence of Colletotrichum higginsianum IMI 34906.</title>
        <authorList>
            <person name="Ma L.-J."/>
            <person name="O'Connell R."/>
            <person name="van Themaat E.V.L."/>
            <person name="Stueber K."/>
            <person name="Young S.K."/>
            <person name="Zeng Q."/>
            <person name="Gargeya S."/>
            <person name="Fitzgerald M."/>
            <person name="Haas B."/>
            <person name="Abouelleil A."/>
            <person name="Alvarado L."/>
            <person name="Arachchi H.M."/>
            <person name="Berlin A."/>
            <person name="Chapman S.B."/>
            <person name="Gearin G."/>
            <person name="Goldberg J."/>
            <person name="Griggs A."/>
            <person name="Gujja S."/>
            <person name="Hansen M."/>
            <person name="Heiman D."/>
            <person name="Howarth C."/>
            <person name="Larimer J."/>
            <person name="Lui A."/>
            <person name="MacDonald P.J.P."/>
            <person name="McCowen C."/>
            <person name="Montmayeur A."/>
            <person name="Murphy C."/>
            <person name="Neiman D."/>
            <person name="Pearson M."/>
            <person name="Priest M."/>
            <person name="Roberts A."/>
            <person name="Saif S."/>
            <person name="Shea T."/>
            <person name="Sisk P."/>
            <person name="Stolte C."/>
            <person name="Sykes S."/>
            <person name="Wortman J."/>
            <person name="Nusbaum C."/>
            <person name="Birren B."/>
        </authorList>
    </citation>
    <scope>NUCLEOTIDE SEQUENCE [LARGE SCALE GENOMIC DNA]</scope>
    <source>
        <strain evidence="4">IMI 349063</strain>
    </source>
</reference>
<dbReference type="Proteomes" id="UP000092177">
    <property type="component" value="Chromosome 10"/>
</dbReference>
<dbReference type="RefSeq" id="XP_018151553.1">
    <property type="nucleotide sequence ID" value="XM_018309235.1"/>
</dbReference>
<keyword evidence="3" id="KW-0560">Oxidoreductase</keyword>
<keyword evidence="7" id="KW-1185">Reference proteome</keyword>
<dbReference type="HOGENOM" id="CLU_010194_44_6_1"/>
<evidence type="ECO:0000256" key="1">
    <source>
        <dbReference type="ARBA" id="ARBA00006484"/>
    </source>
</evidence>
<dbReference type="PANTHER" id="PTHR24320:SF282">
    <property type="entry name" value="WW DOMAIN-CONTAINING OXIDOREDUCTASE"/>
    <property type="match status" value="1"/>
</dbReference>
<accession>H1V0G8</accession>
<dbReference type="Proteomes" id="UP000007174">
    <property type="component" value="Unassembled WGS sequence"/>
</dbReference>
<dbReference type="AlphaFoldDB" id="H1V0G8"/>
<reference evidence="7" key="4">
    <citation type="journal article" date="2017" name="BMC Genomics">
        <title>Gapless genome assembly of Colletotrichum higginsianum reveals chromosome structure and association of transposable elements with secondary metabolite gene clusters.</title>
        <authorList>
            <person name="Dallery J.-F."/>
            <person name="Lapalu N."/>
            <person name="Zampounis A."/>
            <person name="Pigne S."/>
            <person name="Luyten I."/>
            <person name="Amselem J."/>
            <person name="Wittenberg A.H.J."/>
            <person name="Zhou S."/>
            <person name="de Queiroz M.V."/>
            <person name="Robin G.P."/>
            <person name="Auger A."/>
            <person name="Hainaut M."/>
            <person name="Henrissat B."/>
            <person name="Kim K.-T."/>
            <person name="Lee Y.-H."/>
            <person name="Lespinet O."/>
            <person name="Schwartz D.C."/>
            <person name="Thon M.R."/>
            <person name="O'Connell R.J."/>
        </authorList>
    </citation>
    <scope>NUCLEOTIDE SEQUENCE [LARGE SCALE GENOMIC DNA]</scope>
    <source>
        <strain evidence="7">IMI 349063</strain>
    </source>
</reference>
<dbReference type="InterPro" id="IPR002347">
    <property type="entry name" value="SDR_fam"/>
</dbReference>
<evidence type="ECO:0000256" key="3">
    <source>
        <dbReference type="ARBA" id="ARBA00023002"/>
    </source>
</evidence>
<keyword evidence="2" id="KW-0521">NADP</keyword>
<protein>
    <submittedName>
        <fullName evidence="4">Short-chain dehydrogenase/reductase</fullName>
    </submittedName>
</protein>
<proteinExistence type="inferred from homology"/>
<dbReference type="PRINTS" id="PR00081">
    <property type="entry name" value="GDHRDH"/>
</dbReference>
<sequence length="311" mass="34029">MAITPWVTAKPAFDQSKDMPNLEGKFILVTGGTNGLGKQAVLEFARHKPAQLWLAARNPTVAEQTIKEIRMEVPDAPIQYVQLDLASFASIRSAFNTFQEKSKRLDILMLNAGITAAPCGLTDDGYEIQFGTNYLGGVLLTKLLLPTLLATAKEPGADIRVVFLGSEAASMAPSEGILFNSLKTELEKEGTWVRYGQSKLAVILHARELASRNPELKVSAVHPGFVDTNWAESWKSSSFFLQALYPLMRMASIGVEDGVRNQLWASVSPDVISGTYYVPIGQPRPKDGALVNNALGARLWEWTEAEIEGLH</sequence>
<dbReference type="SUPFAM" id="SSF51735">
    <property type="entry name" value="NAD(P)-binding Rossmann-fold domains"/>
    <property type="match status" value="1"/>
</dbReference>
<dbReference type="Pfam" id="PF00106">
    <property type="entry name" value="adh_short"/>
    <property type="match status" value="1"/>
</dbReference>
<reference evidence="6" key="2">
    <citation type="journal article" date="2012" name="Nat. Genet.">
        <title>Lifestyle transitions in plant pathogenic Colletotrichum fungi deciphered by genome and transcriptome analyses.</title>
        <authorList>
            <person name="O'Connell R.J."/>
            <person name="Thon M.R."/>
            <person name="Hacquard S."/>
            <person name="Amyotte S.G."/>
            <person name="Kleemann J."/>
            <person name="Torres M.F."/>
            <person name="Damm U."/>
            <person name="Buiate E.A."/>
            <person name="Epstein L."/>
            <person name="Alkan N."/>
            <person name="Altmueller J."/>
            <person name="Alvarado-Balderrama L."/>
            <person name="Bauser C.A."/>
            <person name="Becker C."/>
            <person name="Birren B.W."/>
            <person name="Chen Z."/>
            <person name="Choi J."/>
            <person name="Crouch J.A."/>
            <person name="Duvick J.P."/>
            <person name="Farman M.A."/>
            <person name="Gan P."/>
            <person name="Heiman D."/>
            <person name="Henrissat B."/>
            <person name="Howard R.J."/>
            <person name="Kabbage M."/>
            <person name="Koch C."/>
            <person name="Kracher B."/>
            <person name="Kubo Y."/>
            <person name="Law A.D."/>
            <person name="Lebrun M.-H."/>
            <person name="Lee Y.-H."/>
            <person name="Miyara I."/>
            <person name="Moore N."/>
            <person name="Neumann U."/>
            <person name="Nordstroem K."/>
            <person name="Panaccione D.G."/>
            <person name="Panstruga R."/>
            <person name="Place M."/>
            <person name="Proctor R.H."/>
            <person name="Prusky D."/>
            <person name="Rech G."/>
            <person name="Reinhardt R."/>
            <person name="Rollins J.A."/>
            <person name="Rounsley S."/>
            <person name="Schardl C.L."/>
            <person name="Schwartz D.C."/>
            <person name="Shenoy N."/>
            <person name="Shirasu K."/>
            <person name="Sikhakolli U.R."/>
            <person name="Stueber K."/>
            <person name="Sukno S.A."/>
            <person name="Sweigard J.A."/>
            <person name="Takano Y."/>
            <person name="Takahara H."/>
            <person name="Trail F."/>
            <person name="van der Does H.C."/>
            <person name="Voll L.M."/>
            <person name="Will I."/>
            <person name="Young S."/>
            <person name="Zeng Q."/>
            <person name="Zhang J."/>
            <person name="Zhou S."/>
            <person name="Dickman M.B."/>
            <person name="Schulze-Lefert P."/>
            <person name="Ver Loren van Themaat E."/>
            <person name="Ma L.-J."/>
            <person name="Vaillancourt L.J."/>
        </authorList>
    </citation>
    <scope>NUCLEOTIDE SEQUENCE [LARGE SCALE GENOMIC DNA]</scope>
    <source>
        <strain evidence="6">IMI 349063</strain>
    </source>
</reference>
<gene>
    <name evidence="4" type="ORF">CH063_01021</name>
    <name evidence="5" type="ORF">CH63R_14261</name>
</gene>
<dbReference type="KEGG" id="chig:CH63R_14261"/>
<organism evidence="4 6">
    <name type="scientific">Colletotrichum higginsianum (strain IMI 349063)</name>
    <name type="common">Crucifer anthracnose fungus</name>
    <dbReference type="NCBI Taxonomy" id="759273"/>
    <lineage>
        <taxon>Eukaryota</taxon>
        <taxon>Fungi</taxon>
        <taxon>Dikarya</taxon>
        <taxon>Ascomycota</taxon>
        <taxon>Pezizomycotina</taxon>
        <taxon>Sordariomycetes</taxon>
        <taxon>Hypocreomycetidae</taxon>
        <taxon>Glomerellales</taxon>
        <taxon>Glomerellaceae</taxon>
        <taxon>Colletotrichum</taxon>
        <taxon>Colletotrichum destructivum species complex</taxon>
    </lineage>
</organism>
<dbReference type="GeneID" id="28873342"/>
<dbReference type="eggNOG" id="KOG1208">
    <property type="taxonomic scope" value="Eukaryota"/>
</dbReference>
<dbReference type="EMBL" id="CACQ02000868">
    <property type="protein sequence ID" value="CCF33719.1"/>
    <property type="molecule type" value="Genomic_DNA"/>
</dbReference>